<evidence type="ECO:0000313" key="6">
    <source>
        <dbReference type="Proteomes" id="UP000642748"/>
    </source>
</evidence>
<dbReference type="GO" id="GO:0045892">
    <property type="term" value="P:negative regulation of DNA-templated transcription"/>
    <property type="evidence" value="ECO:0007669"/>
    <property type="project" value="InterPro"/>
</dbReference>
<dbReference type="Proteomes" id="UP000642748">
    <property type="component" value="Unassembled WGS sequence"/>
</dbReference>
<dbReference type="InterPro" id="IPR005650">
    <property type="entry name" value="BlaI_family"/>
</dbReference>
<name>A0A8J3QT33_9ACTN</name>
<gene>
    <name evidence="5" type="ORF">Raf01_41160</name>
</gene>
<keyword evidence="6" id="KW-1185">Reference proteome</keyword>
<organism evidence="5 6">
    <name type="scientific">Rugosimonospora africana</name>
    <dbReference type="NCBI Taxonomy" id="556532"/>
    <lineage>
        <taxon>Bacteria</taxon>
        <taxon>Bacillati</taxon>
        <taxon>Actinomycetota</taxon>
        <taxon>Actinomycetes</taxon>
        <taxon>Micromonosporales</taxon>
        <taxon>Micromonosporaceae</taxon>
        <taxon>Rugosimonospora</taxon>
    </lineage>
</organism>
<dbReference type="Gene3D" id="1.10.10.10">
    <property type="entry name" value="Winged helix-like DNA-binding domain superfamily/Winged helix DNA-binding domain"/>
    <property type="match status" value="1"/>
</dbReference>
<keyword evidence="4" id="KW-0804">Transcription</keyword>
<dbReference type="GO" id="GO:0003677">
    <property type="term" value="F:DNA binding"/>
    <property type="evidence" value="ECO:0007669"/>
    <property type="project" value="UniProtKB-KW"/>
</dbReference>
<protein>
    <recommendedName>
        <fullName evidence="7">Transcriptional regulator</fullName>
    </recommendedName>
</protein>
<evidence type="ECO:0000256" key="3">
    <source>
        <dbReference type="ARBA" id="ARBA00023125"/>
    </source>
</evidence>
<keyword evidence="2" id="KW-0805">Transcription regulation</keyword>
<proteinExistence type="inferred from homology"/>
<reference evidence="5" key="1">
    <citation type="submission" date="2021-01" db="EMBL/GenBank/DDBJ databases">
        <title>Whole genome shotgun sequence of Rugosimonospora africana NBRC 104875.</title>
        <authorList>
            <person name="Komaki H."/>
            <person name="Tamura T."/>
        </authorList>
    </citation>
    <scope>NUCLEOTIDE SEQUENCE</scope>
    <source>
        <strain evidence="5">NBRC 104875</strain>
    </source>
</reference>
<dbReference type="SUPFAM" id="SSF46785">
    <property type="entry name" value="Winged helix' DNA-binding domain"/>
    <property type="match status" value="1"/>
</dbReference>
<comment type="caution">
    <text evidence="5">The sequence shown here is derived from an EMBL/GenBank/DDBJ whole genome shotgun (WGS) entry which is preliminary data.</text>
</comment>
<dbReference type="InterPro" id="IPR036388">
    <property type="entry name" value="WH-like_DNA-bd_sf"/>
</dbReference>
<dbReference type="EMBL" id="BONZ01000039">
    <property type="protein sequence ID" value="GIH15944.1"/>
    <property type="molecule type" value="Genomic_DNA"/>
</dbReference>
<accession>A0A8J3QT33</accession>
<sequence length="138" mass="15182">MEQRRGYGDLGQEILTMIGRAGTPMTPAQARDTLYRQLAYTTVMTVMARLHDQGLLTRKRAGRALAYTILGDPAMVTAQRMRRLLDIDQDRAEVLARFVAGLNADDERLLRGLLHRITAGRGNSTSADGHGSCTGEQP</sequence>
<comment type="similarity">
    <text evidence="1">Belongs to the BlaI transcriptional regulatory family.</text>
</comment>
<dbReference type="InterPro" id="IPR036390">
    <property type="entry name" value="WH_DNA-bd_sf"/>
</dbReference>
<evidence type="ECO:0008006" key="7">
    <source>
        <dbReference type="Google" id="ProtNLM"/>
    </source>
</evidence>
<dbReference type="AlphaFoldDB" id="A0A8J3QT33"/>
<keyword evidence="3" id="KW-0238">DNA-binding</keyword>
<evidence type="ECO:0000256" key="4">
    <source>
        <dbReference type="ARBA" id="ARBA00023163"/>
    </source>
</evidence>
<dbReference type="Pfam" id="PF03965">
    <property type="entry name" value="Penicillinase_R"/>
    <property type="match status" value="1"/>
</dbReference>
<evidence type="ECO:0000256" key="1">
    <source>
        <dbReference type="ARBA" id="ARBA00011046"/>
    </source>
</evidence>
<evidence type="ECO:0000313" key="5">
    <source>
        <dbReference type="EMBL" id="GIH15944.1"/>
    </source>
</evidence>
<evidence type="ECO:0000256" key="2">
    <source>
        <dbReference type="ARBA" id="ARBA00023015"/>
    </source>
</evidence>